<evidence type="ECO:0000259" key="1">
    <source>
        <dbReference type="Pfam" id="PF06889"/>
    </source>
</evidence>
<sequence>MSTTTTEITEEIQEQLNLSAVLMENFRKNIKHDSWFGLDPENENHKYLAKKLLKTYDIKSARELRNSVYAYEIIRKTSNNFRNIACKLRIYSEDEYNSLLDNQKYSIDRNYYRIVWPHRFSLFRTSLAGYDLAMAIFLLRMGGAAGFINETEMELRLADITASIKKDFNDWDSFHENVLIGHQFMTANMAPDVAFYANSEQSALQSLRYLKIINPHWFTQW</sequence>
<dbReference type="EMBL" id="WOWP01000013">
    <property type="protein sequence ID" value="MUV02834.1"/>
    <property type="molecule type" value="Genomic_DNA"/>
</dbReference>
<dbReference type="AlphaFoldDB" id="A0A6N8H8B7"/>
<organism evidence="2 3">
    <name type="scientific">Flavobacterium rakeshii</name>
    <dbReference type="NCBI Taxonomy" id="1038845"/>
    <lineage>
        <taxon>Bacteria</taxon>
        <taxon>Pseudomonadati</taxon>
        <taxon>Bacteroidota</taxon>
        <taxon>Flavobacteriia</taxon>
        <taxon>Flavobacteriales</taxon>
        <taxon>Flavobacteriaceae</taxon>
        <taxon>Flavobacterium</taxon>
    </lineage>
</organism>
<dbReference type="Proteomes" id="UP000433945">
    <property type="component" value="Unassembled WGS sequence"/>
</dbReference>
<protein>
    <submittedName>
        <fullName evidence="2">DUF1266 domain-containing protein</fullName>
    </submittedName>
</protein>
<name>A0A6N8H8B7_9FLAO</name>
<dbReference type="Pfam" id="PF06889">
    <property type="entry name" value="DUF1266"/>
    <property type="match status" value="1"/>
</dbReference>
<proteinExistence type="predicted"/>
<keyword evidence="3" id="KW-1185">Reference proteome</keyword>
<dbReference type="InterPro" id="IPR009677">
    <property type="entry name" value="DUF1266"/>
</dbReference>
<dbReference type="RefSeq" id="WP_157481798.1">
    <property type="nucleotide sequence ID" value="NZ_WOWP01000013.1"/>
</dbReference>
<evidence type="ECO:0000313" key="2">
    <source>
        <dbReference type="EMBL" id="MUV02834.1"/>
    </source>
</evidence>
<gene>
    <name evidence="2" type="ORF">GN157_03855</name>
</gene>
<evidence type="ECO:0000313" key="3">
    <source>
        <dbReference type="Proteomes" id="UP000433945"/>
    </source>
</evidence>
<comment type="caution">
    <text evidence="2">The sequence shown here is derived from an EMBL/GenBank/DDBJ whole genome shotgun (WGS) entry which is preliminary data.</text>
</comment>
<reference evidence="2 3" key="1">
    <citation type="submission" date="2019-12" db="EMBL/GenBank/DDBJ databases">
        <authorList>
            <person name="Sun J.-Q."/>
        </authorList>
    </citation>
    <scope>NUCLEOTIDE SEQUENCE [LARGE SCALE GENOMIC DNA]</scope>
    <source>
        <strain evidence="2 3">JCM 17928</strain>
    </source>
</reference>
<feature type="domain" description="DUF1266" evidence="1">
    <location>
        <begin position="52"/>
        <end position="205"/>
    </location>
</feature>
<accession>A0A6N8H8B7</accession>